<feature type="region of interest" description="Disordered" evidence="1">
    <location>
        <begin position="47"/>
        <end position="71"/>
    </location>
</feature>
<evidence type="ECO:0000313" key="3">
    <source>
        <dbReference type="Proteomes" id="UP000193240"/>
    </source>
</evidence>
<protein>
    <submittedName>
        <fullName evidence="2">Uncharacterized protein</fullName>
    </submittedName>
</protein>
<dbReference type="EMBL" id="KZ107854">
    <property type="protein sequence ID" value="OSS45482.1"/>
    <property type="molecule type" value="Genomic_DNA"/>
</dbReference>
<evidence type="ECO:0000313" key="2">
    <source>
        <dbReference type="EMBL" id="OSS45482.1"/>
    </source>
</evidence>
<gene>
    <name evidence="2" type="ORF">B5807_10133</name>
</gene>
<keyword evidence="3" id="KW-1185">Reference proteome</keyword>
<proteinExistence type="predicted"/>
<reference evidence="2 3" key="1">
    <citation type="journal article" date="2017" name="Genome Announc.">
        <title>Genome sequence of the saprophytic ascomycete Epicoccum nigrum ICMP 19927 strain isolated from New Zealand.</title>
        <authorList>
            <person name="Fokin M."/>
            <person name="Fleetwood D."/>
            <person name="Weir B.S."/>
            <person name="Villas-Boas S.G."/>
        </authorList>
    </citation>
    <scope>NUCLEOTIDE SEQUENCE [LARGE SCALE GENOMIC DNA]</scope>
    <source>
        <strain evidence="2 3">ICMP 19927</strain>
    </source>
</reference>
<sequence>MGSLSWSSNHPWEDQNHIAYGSPQHSAPPAAVRTLPSVADLLSSRPLANSTSHNHHQGYFHPRPTPLTTSLAAPTASTAPAATYWNSVNHHQTSPPVSPTEQRPLPAPRESAVRVYQGPTLRRQPPTASVSRKPDPSLVGLPSTTDHPVGAFWSTKACSEHRFQLKTKRCVMVPTASHPNSCVKDPTASQSNSWGKHHL</sequence>
<organism evidence="2 3">
    <name type="scientific">Epicoccum nigrum</name>
    <name type="common">Soil fungus</name>
    <name type="synonym">Epicoccum purpurascens</name>
    <dbReference type="NCBI Taxonomy" id="105696"/>
    <lineage>
        <taxon>Eukaryota</taxon>
        <taxon>Fungi</taxon>
        <taxon>Dikarya</taxon>
        <taxon>Ascomycota</taxon>
        <taxon>Pezizomycotina</taxon>
        <taxon>Dothideomycetes</taxon>
        <taxon>Pleosporomycetidae</taxon>
        <taxon>Pleosporales</taxon>
        <taxon>Pleosporineae</taxon>
        <taxon>Didymellaceae</taxon>
        <taxon>Epicoccum</taxon>
    </lineage>
</organism>
<feature type="compositionally biased region" description="Polar residues" evidence="1">
    <location>
        <begin position="88"/>
        <end position="101"/>
    </location>
</feature>
<name>A0A1Y2LPM7_EPING</name>
<dbReference type="InParanoid" id="A0A1Y2LPM7"/>
<dbReference type="Proteomes" id="UP000193240">
    <property type="component" value="Unassembled WGS sequence"/>
</dbReference>
<dbReference type="AlphaFoldDB" id="A0A1Y2LPM7"/>
<feature type="region of interest" description="Disordered" evidence="1">
    <location>
        <begin position="178"/>
        <end position="199"/>
    </location>
</feature>
<feature type="region of interest" description="Disordered" evidence="1">
    <location>
        <begin position="88"/>
        <end position="112"/>
    </location>
</feature>
<evidence type="ECO:0000256" key="1">
    <source>
        <dbReference type="SAM" id="MobiDB-lite"/>
    </source>
</evidence>
<feature type="compositionally biased region" description="Polar residues" evidence="1">
    <location>
        <begin position="187"/>
        <end position="199"/>
    </location>
</feature>
<accession>A0A1Y2LPM7</accession>